<dbReference type="Proteomes" id="UP001165960">
    <property type="component" value="Unassembled WGS sequence"/>
</dbReference>
<organism evidence="1 2">
    <name type="scientific">Entomophthora muscae</name>
    <dbReference type="NCBI Taxonomy" id="34485"/>
    <lineage>
        <taxon>Eukaryota</taxon>
        <taxon>Fungi</taxon>
        <taxon>Fungi incertae sedis</taxon>
        <taxon>Zoopagomycota</taxon>
        <taxon>Entomophthoromycotina</taxon>
        <taxon>Entomophthoromycetes</taxon>
        <taxon>Entomophthorales</taxon>
        <taxon>Entomophthoraceae</taxon>
        <taxon>Entomophthora</taxon>
    </lineage>
</organism>
<dbReference type="EMBL" id="QTSX02002373">
    <property type="protein sequence ID" value="KAJ9075778.1"/>
    <property type="molecule type" value="Genomic_DNA"/>
</dbReference>
<protein>
    <submittedName>
        <fullName evidence="1">Uncharacterized protein</fullName>
    </submittedName>
</protein>
<name>A0ACC2TMA3_9FUNG</name>
<reference evidence="1" key="1">
    <citation type="submission" date="2022-04" db="EMBL/GenBank/DDBJ databases">
        <title>Genome of the entomopathogenic fungus Entomophthora muscae.</title>
        <authorList>
            <person name="Elya C."/>
            <person name="Lovett B.R."/>
            <person name="Lee E."/>
            <person name="Macias A.M."/>
            <person name="Hajek A.E."/>
            <person name="De Bivort B.L."/>
            <person name="Kasson M.T."/>
            <person name="De Fine Licht H.H."/>
            <person name="Stajich J.E."/>
        </authorList>
    </citation>
    <scope>NUCLEOTIDE SEQUENCE</scope>
    <source>
        <strain evidence="1">Berkeley</strain>
    </source>
</reference>
<accession>A0ACC2TMA3</accession>
<evidence type="ECO:0000313" key="1">
    <source>
        <dbReference type="EMBL" id="KAJ9075778.1"/>
    </source>
</evidence>
<sequence>MRALLIALHMFLVASASSGRQVYWRFELQNYDESRFVISREWKVRVPILFAAVYLFVAIHIVRKFSHSKPKKHVTFMLGEPTKPIKKTPTLMRSILKKRLNS</sequence>
<evidence type="ECO:0000313" key="2">
    <source>
        <dbReference type="Proteomes" id="UP001165960"/>
    </source>
</evidence>
<proteinExistence type="predicted"/>
<gene>
    <name evidence="1" type="ORF">DSO57_1032460</name>
</gene>
<comment type="caution">
    <text evidence="1">The sequence shown here is derived from an EMBL/GenBank/DDBJ whole genome shotgun (WGS) entry which is preliminary data.</text>
</comment>
<keyword evidence="2" id="KW-1185">Reference proteome</keyword>